<evidence type="ECO:0000259" key="13">
    <source>
        <dbReference type="Pfam" id="PF01288"/>
    </source>
</evidence>
<feature type="domain" description="7,8-dihydro-6-hydroxymethylpterin-pyrophosphokinase" evidence="13">
    <location>
        <begin position="13"/>
        <end position="137"/>
    </location>
</feature>
<dbReference type="Proteomes" id="UP001595805">
    <property type="component" value="Unassembled WGS sequence"/>
</dbReference>
<sequence length="171" mass="19552">MNSTHQLFKEAVLLIGGNKGDREFLINSAKTELSKKMTLLAESSIYESEAWGHVAKGDFLNQVLLVSTTLSALELLQYNQSVESKLGRKRSDHWGDRTMDIDILYFGEEIIQTDELKIPHPFIAERRFTLMPLVELLPDKLHPNGLTHLEMLSKCEDKGRVWKYAPKPENL</sequence>
<dbReference type="EC" id="2.7.6.3" evidence="3"/>
<protein>
    <recommendedName>
        <fullName evidence="4">2-amino-4-hydroxy-6-hydroxymethyldihydropteridine pyrophosphokinase</fullName>
        <ecNumber evidence="3">2.7.6.3</ecNumber>
    </recommendedName>
    <alternativeName>
        <fullName evidence="11">6-hydroxymethyl-7,8-dihydropterin pyrophosphokinase</fullName>
    </alternativeName>
    <alternativeName>
        <fullName evidence="12">7,8-dihydro-6-hydroxymethylpterin-pyrophosphokinase</fullName>
    </alternativeName>
</protein>
<comment type="pathway">
    <text evidence="1">Cofactor biosynthesis; tetrahydrofolate biosynthesis; 2-amino-4-hydroxy-6-hydroxymethyl-7,8-dihydropteridine diphosphate from 7,8-dihydroneopterin triphosphate: step 4/4.</text>
</comment>
<proteinExistence type="inferred from homology"/>
<gene>
    <name evidence="14" type="primary">folK</name>
    <name evidence="14" type="ORF">ACFOSV_08705</name>
</gene>
<evidence type="ECO:0000256" key="4">
    <source>
        <dbReference type="ARBA" id="ARBA00016218"/>
    </source>
</evidence>
<dbReference type="InterPro" id="IPR035907">
    <property type="entry name" value="Hppk_sf"/>
</dbReference>
<dbReference type="CDD" id="cd00483">
    <property type="entry name" value="HPPK"/>
    <property type="match status" value="1"/>
</dbReference>
<evidence type="ECO:0000256" key="11">
    <source>
        <dbReference type="ARBA" id="ARBA00029766"/>
    </source>
</evidence>
<evidence type="ECO:0000313" key="15">
    <source>
        <dbReference type="Proteomes" id="UP001595805"/>
    </source>
</evidence>
<evidence type="ECO:0000256" key="2">
    <source>
        <dbReference type="ARBA" id="ARBA00005810"/>
    </source>
</evidence>
<evidence type="ECO:0000256" key="3">
    <source>
        <dbReference type="ARBA" id="ARBA00013253"/>
    </source>
</evidence>
<evidence type="ECO:0000256" key="6">
    <source>
        <dbReference type="ARBA" id="ARBA00022741"/>
    </source>
</evidence>
<dbReference type="RefSeq" id="WP_377905486.1">
    <property type="nucleotide sequence ID" value="NZ_JBHRZS010000007.1"/>
</dbReference>
<dbReference type="EMBL" id="JBHRZS010000007">
    <property type="protein sequence ID" value="MFC3880253.1"/>
    <property type="molecule type" value="Genomic_DNA"/>
</dbReference>
<evidence type="ECO:0000256" key="9">
    <source>
        <dbReference type="ARBA" id="ARBA00022909"/>
    </source>
</evidence>
<evidence type="ECO:0000256" key="7">
    <source>
        <dbReference type="ARBA" id="ARBA00022777"/>
    </source>
</evidence>
<name>A0ABV8AQH4_9BACT</name>
<dbReference type="PANTHER" id="PTHR43071:SF1">
    <property type="entry name" value="2-AMINO-4-HYDROXY-6-HYDROXYMETHYLDIHYDROPTERIDINE PYROPHOSPHOKINASE"/>
    <property type="match status" value="1"/>
</dbReference>
<evidence type="ECO:0000313" key="14">
    <source>
        <dbReference type="EMBL" id="MFC3880253.1"/>
    </source>
</evidence>
<evidence type="ECO:0000256" key="8">
    <source>
        <dbReference type="ARBA" id="ARBA00022840"/>
    </source>
</evidence>
<keyword evidence="15" id="KW-1185">Reference proteome</keyword>
<keyword evidence="7" id="KW-0418">Kinase</keyword>
<dbReference type="PANTHER" id="PTHR43071">
    <property type="entry name" value="2-AMINO-4-HYDROXY-6-HYDROXYMETHYLDIHYDROPTERIDINE PYROPHOSPHOKINASE"/>
    <property type="match status" value="1"/>
</dbReference>
<comment type="caution">
    <text evidence="14">The sequence shown here is derived from an EMBL/GenBank/DDBJ whole genome shotgun (WGS) entry which is preliminary data.</text>
</comment>
<dbReference type="Pfam" id="PF01288">
    <property type="entry name" value="HPPK"/>
    <property type="match status" value="1"/>
</dbReference>
<dbReference type="SUPFAM" id="SSF55083">
    <property type="entry name" value="6-hydroxymethyl-7,8-dihydropterin pyrophosphokinase, HPPK"/>
    <property type="match status" value="1"/>
</dbReference>
<dbReference type="Gene3D" id="3.30.70.560">
    <property type="entry name" value="7,8-Dihydro-6-hydroxymethylpterin-pyrophosphokinase HPPK"/>
    <property type="match status" value="1"/>
</dbReference>
<keyword evidence="9" id="KW-0289">Folate biosynthesis</keyword>
<comment type="similarity">
    <text evidence="2">Belongs to the HPPK family.</text>
</comment>
<evidence type="ECO:0000256" key="1">
    <source>
        <dbReference type="ARBA" id="ARBA00005051"/>
    </source>
</evidence>
<dbReference type="GO" id="GO:0003848">
    <property type="term" value="F:2-amino-4-hydroxy-6-hydroxymethyldihydropteridine diphosphokinase activity"/>
    <property type="evidence" value="ECO:0007669"/>
    <property type="project" value="UniProtKB-EC"/>
</dbReference>
<dbReference type="InterPro" id="IPR000550">
    <property type="entry name" value="Hppk"/>
</dbReference>
<dbReference type="NCBIfam" id="TIGR01498">
    <property type="entry name" value="folK"/>
    <property type="match status" value="1"/>
</dbReference>
<evidence type="ECO:0000256" key="10">
    <source>
        <dbReference type="ARBA" id="ARBA00029409"/>
    </source>
</evidence>
<evidence type="ECO:0000256" key="5">
    <source>
        <dbReference type="ARBA" id="ARBA00022679"/>
    </source>
</evidence>
<evidence type="ECO:0000256" key="12">
    <source>
        <dbReference type="ARBA" id="ARBA00033413"/>
    </source>
</evidence>
<accession>A0ABV8AQH4</accession>
<comment type="function">
    <text evidence="10">Catalyzes the transfer of pyrophosphate from adenosine triphosphate (ATP) to 6-hydroxymethyl-7,8-dihydropterin, an enzymatic step in folate biosynthesis pathway.</text>
</comment>
<keyword evidence="5 14" id="KW-0808">Transferase</keyword>
<organism evidence="14 15">
    <name type="scientific">Algoriphagus namhaensis</name>
    <dbReference type="NCBI Taxonomy" id="915353"/>
    <lineage>
        <taxon>Bacteria</taxon>
        <taxon>Pseudomonadati</taxon>
        <taxon>Bacteroidota</taxon>
        <taxon>Cytophagia</taxon>
        <taxon>Cytophagales</taxon>
        <taxon>Cyclobacteriaceae</taxon>
        <taxon>Algoriphagus</taxon>
    </lineage>
</organism>
<keyword evidence="8" id="KW-0067">ATP-binding</keyword>
<reference evidence="15" key="1">
    <citation type="journal article" date="2019" name="Int. J. Syst. Evol. Microbiol.">
        <title>The Global Catalogue of Microorganisms (GCM) 10K type strain sequencing project: providing services to taxonomists for standard genome sequencing and annotation.</title>
        <authorList>
            <consortium name="The Broad Institute Genomics Platform"/>
            <consortium name="The Broad Institute Genome Sequencing Center for Infectious Disease"/>
            <person name="Wu L."/>
            <person name="Ma J."/>
        </authorList>
    </citation>
    <scope>NUCLEOTIDE SEQUENCE [LARGE SCALE GENOMIC DNA]</scope>
    <source>
        <strain evidence="15">CCUG 60523</strain>
    </source>
</reference>
<keyword evidence="6" id="KW-0547">Nucleotide-binding</keyword>